<dbReference type="InterPro" id="IPR000337">
    <property type="entry name" value="GPCR_3"/>
</dbReference>
<dbReference type="InterPro" id="IPR001828">
    <property type="entry name" value="ANF_lig-bd_rcpt"/>
</dbReference>
<evidence type="ECO:0000256" key="8">
    <source>
        <dbReference type="ARBA" id="ARBA00023136"/>
    </source>
</evidence>
<evidence type="ECO:0000256" key="11">
    <source>
        <dbReference type="ARBA" id="ARBA00023180"/>
    </source>
</evidence>
<reference evidence="18 19" key="1">
    <citation type="submission" date="2024-05" db="EMBL/GenBank/DDBJ databases">
        <title>Genetic variation in Jamaican populations of the coffee berry borer (Hypothenemus hampei).</title>
        <authorList>
            <person name="Errbii M."/>
            <person name="Myrie A."/>
        </authorList>
    </citation>
    <scope>NUCLEOTIDE SEQUENCE [LARGE SCALE GENOMIC DNA]</scope>
    <source>
        <strain evidence="18">JA-Hopewell-2020-01-JO</strain>
        <tissue evidence="18">Whole body</tissue>
    </source>
</reference>
<evidence type="ECO:0000256" key="10">
    <source>
        <dbReference type="ARBA" id="ARBA00023170"/>
    </source>
</evidence>
<feature type="transmembrane region" description="Helical" evidence="15">
    <location>
        <begin position="734"/>
        <end position="759"/>
    </location>
</feature>
<dbReference type="PROSITE" id="PS00979">
    <property type="entry name" value="G_PROTEIN_RECEP_F3_1"/>
    <property type="match status" value="1"/>
</dbReference>
<dbReference type="PROSITE" id="PS00981">
    <property type="entry name" value="G_PROTEIN_RECEP_F3_3"/>
    <property type="match status" value="1"/>
</dbReference>
<dbReference type="PRINTS" id="PR00248">
    <property type="entry name" value="GPCRMGR"/>
</dbReference>
<dbReference type="InterPro" id="IPR038550">
    <property type="entry name" value="GPCR_3_9-Cys_sf"/>
</dbReference>
<name>A0ABD1EF41_HYPHA</name>
<evidence type="ECO:0000256" key="13">
    <source>
        <dbReference type="ARBA" id="ARBA00054813"/>
    </source>
</evidence>
<keyword evidence="3" id="KW-1003">Cell membrane</keyword>
<dbReference type="SUPFAM" id="SSF53822">
    <property type="entry name" value="Periplasmic binding protein-like I"/>
    <property type="match status" value="1"/>
</dbReference>
<dbReference type="Proteomes" id="UP001566132">
    <property type="component" value="Unassembled WGS sequence"/>
</dbReference>
<evidence type="ECO:0000256" key="2">
    <source>
        <dbReference type="ARBA" id="ARBA00007242"/>
    </source>
</evidence>
<feature type="signal peptide" evidence="16">
    <location>
        <begin position="1"/>
        <end position="15"/>
    </location>
</feature>
<evidence type="ECO:0000256" key="12">
    <source>
        <dbReference type="ARBA" id="ARBA00023224"/>
    </source>
</evidence>
<dbReference type="GO" id="GO:0004930">
    <property type="term" value="F:G protein-coupled receptor activity"/>
    <property type="evidence" value="ECO:0007669"/>
    <property type="project" value="UniProtKB-KW"/>
</dbReference>
<evidence type="ECO:0000256" key="7">
    <source>
        <dbReference type="ARBA" id="ARBA00023040"/>
    </source>
</evidence>
<feature type="chain" id="PRO_5044796469" description="G-protein coupled receptors family 3 profile domain-containing protein" evidence="16">
    <location>
        <begin position="16"/>
        <end position="908"/>
    </location>
</feature>
<dbReference type="InterPro" id="IPR017978">
    <property type="entry name" value="GPCR_3_C"/>
</dbReference>
<dbReference type="Pfam" id="PF07562">
    <property type="entry name" value="NCD3G"/>
    <property type="match status" value="1"/>
</dbReference>
<feature type="transmembrane region" description="Helical" evidence="15">
    <location>
        <begin position="771"/>
        <end position="791"/>
    </location>
</feature>
<evidence type="ECO:0000256" key="4">
    <source>
        <dbReference type="ARBA" id="ARBA00022692"/>
    </source>
</evidence>
<comment type="similarity">
    <text evidence="2">Belongs to the G-protein coupled receptor 3 family.</text>
</comment>
<evidence type="ECO:0000256" key="9">
    <source>
        <dbReference type="ARBA" id="ARBA00023157"/>
    </source>
</evidence>
<protein>
    <recommendedName>
        <fullName evidence="17">G-protein coupled receptors family 3 profile domain-containing protein</fullName>
    </recommendedName>
</protein>
<dbReference type="PRINTS" id="PR00593">
    <property type="entry name" value="MTABOTROPICR"/>
</dbReference>
<comment type="function">
    <text evidence="13">G-protein coupled receptor for glutamate. Ligand binding causes a conformation change that triggers signaling via guanine nucleotide-binding proteins (G proteins) and modulates the activity of down-stream effectors.</text>
</comment>
<dbReference type="Gene3D" id="2.10.50.30">
    <property type="entry name" value="GPCR, family 3, nine cysteines domain"/>
    <property type="match status" value="1"/>
</dbReference>
<dbReference type="AlphaFoldDB" id="A0ABD1EF41"/>
<dbReference type="Gene3D" id="3.40.50.2300">
    <property type="match status" value="2"/>
</dbReference>
<dbReference type="CDD" id="cd15934">
    <property type="entry name" value="7tmC_mGluRs_group2_3"/>
    <property type="match status" value="1"/>
</dbReference>
<feature type="transmembrane region" description="Helical" evidence="15">
    <location>
        <begin position="803"/>
        <end position="822"/>
    </location>
</feature>
<keyword evidence="11" id="KW-0325">Glycoprotein</keyword>
<evidence type="ECO:0000313" key="18">
    <source>
        <dbReference type="EMBL" id="KAL1493266.1"/>
    </source>
</evidence>
<dbReference type="GO" id="GO:0005886">
    <property type="term" value="C:plasma membrane"/>
    <property type="evidence" value="ECO:0007669"/>
    <property type="project" value="UniProtKB-SubCell"/>
</dbReference>
<keyword evidence="7" id="KW-0297">G-protein coupled receptor</keyword>
<feature type="transmembrane region" description="Helical" evidence="15">
    <location>
        <begin position="642"/>
        <end position="664"/>
    </location>
</feature>
<evidence type="ECO:0000256" key="5">
    <source>
        <dbReference type="ARBA" id="ARBA00022729"/>
    </source>
</evidence>
<dbReference type="PROSITE" id="PS00980">
    <property type="entry name" value="G_PROTEIN_RECEP_F3_2"/>
    <property type="match status" value="1"/>
</dbReference>
<keyword evidence="5 16" id="KW-0732">Signal</keyword>
<feature type="transmembrane region" description="Helical" evidence="15">
    <location>
        <begin position="619"/>
        <end position="636"/>
    </location>
</feature>
<keyword evidence="4 15" id="KW-0812">Transmembrane</keyword>
<keyword evidence="6 15" id="KW-1133">Transmembrane helix</keyword>
<keyword evidence="10" id="KW-0675">Receptor</keyword>
<feature type="domain" description="G-protein coupled receptors family 3 profile" evidence="17">
    <location>
        <begin position="581"/>
        <end position="845"/>
    </location>
</feature>
<dbReference type="FunFam" id="3.40.50.2300:FF:000009">
    <property type="entry name" value="Glutamate receptor, metabotropic 4"/>
    <property type="match status" value="1"/>
</dbReference>
<feature type="transmembrane region" description="Helical" evidence="15">
    <location>
        <begin position="580"/>
        <end position="604"/>
    </location>
</feature>
<dbReference type="InterPro" id="IPR000162">
    <property type="entry name" value="GPCR_3_mtglu_rcpt"/>
</dbReference>
<keyword evidence="8 15" id="KW-0472">Membrane</keyword>
<accession>A0ABD1EF41</accession>
<sequence length="908" mass="101561">MILLLIIRFIPLLLANQDIAPQVDSTQPSTTIPGDIVLGGLFPVHARGEKQPCGQKIYHRGIQRMEAMMFAIERINADPTILSNITIGAHIVDTCSQETYALNQSLQFVRVSALNTMDTSIFECQDHSIPRPKNNYSGPVFGVVGGSYSSVSIQVANLLTLFQIPQISPASTAKALSDKNRFKYFARTVPPDSYQSSVLVDIIKSVNWSYISTVYSEGSYGEYGIEIFHKEATERSVCIATAEKVSSSADDKEFDNIIIKLKKKSNARGVVLFTRAEDARQILLAAKRANATRYFYWVASDGWGKQQKLLEGVEDVAEGSITVELQSTHIPDFDMYMMSLTPEENKKNPWFEQYWEDFFQCTLEKNLPLETDVTLNVCNEDLRLTVEYGYEQESKVQFVVDAVYAFALALDKLNKDVCKDYDQLTVCPSMTQYSGADFYQNYILDLNFTDLVGSPVKFDKSGDGLARYDILNYQRLPNSSGHHYKVVGKWFNFLELNYEDLIFDHNLSGTPMSVCSLPCEVGMIKKQQGDTCCWICDKCEEYEYVYDEVTCKDCGPGNWPYPNKTSCYELEYEYVRWNSYYGLGAAAFSCLGIITTLIVIGLFIKHNDTPLVRASGRELSYMLLFGILVCYLNTFALLAKPSVYVCFTQRVGVGLGFSIIYGALLTKTNRISRIFDSASKSAKRPRFISPKSQVIITLLLISIQLIITVAYMIVDPPGAKLYFPSRKTAVLKCKIQGTSFICSQLYNMLLITTCTIYAVKTRKIPENFNESKFIGFTMYTTCIIWLAFMPIYFGTGHTNETQITTLCVATSMNATVALVCLYSPKVYIILFHPDKNVRKLTMNSATNKKYAAQPSTSYATSSISMKGTPGEAIPMEKVGAATPSRSSCAGVQTDPQESAEPSDAISLL</sequence>
<keyword evidence="12" id="KW-0807">Transducer</keyword>
<evidence type="ECO:0000256" key="14">
    <source>
        <dbReference type="SAM" id="MobiDB-lite"/>
    </source>
</evidence>
<comment type="subcellular location">
    <subcellularLocation>
        <location evidence="1">Cell membrane</location>
        <topology evidence="1">Multi-pass membrane protein</topology>
    </subcellularLocation>
</comment>
<feature type="transmembrane region" description="Helical" evidence="15">
    <location>
        <begin position="694"/>
        <end position="714"/>
    </location>
</feature>
<organism evidence="18 19">
    <name type="scientific">Hypothenemus hampei</name>
    <name type="common">Coffee berry borer</name>
    <dbReference type="NCBI Taxonomy" id="57062"/>
    <lineage>
        <taxon>Eukaryota</taxon>
        <taxon>Metazoa</taxon>
        <taxon>Ecdysozoa</taxon>
        <taxon>Arthropoda</taxon>
        <taxon>Hexapoda</taxon>
        <taxon>Insecta</taxon>
        <taxon>Pterygota</taxon>
        <taxon>Neoptera</taxon>
        <taxon>Endopterygota</taxon>
        <taxon>Coleoptera</taxon>
        <taxon>Polyphaga</taxon>
        <taxon>Cucujiformia</taxon>
        <taxon>Curculionidae</taxon>
        <taxon>Scolytinae</taxon>
        <taxon>Hypothenemus</taxon>
    </lineage>
</organism>
<evidence type="ECO:0000256" key="3">
    <source>
        <dbReference type="ARBA" id="ARBA00022475"/>
    </source>
</evidence>
<dbReference type="InterPro" id="IPR011500">
    <property type="entry name" value="GPCR_3_9-Cys_dom"/>
</dbReference>
<dbReference type="EMBL" id="JBDJPC010000008">
    <property type="protein sequence ID" value="KAL1493266.1"/>
    <property type="molecule type" value="Genomic_DNA"/>
</dbReference>
<keyword evidence="9" id="KW-1015">Disulfide bond</keyword>
<dbReference type="InterPro" id="IPR050726">
    <property type="entry name" value="mGluR"/>
</dbReference>
<dbReference type="Pfam" id="PF00003">
    <property type="entry name" value="7tm_3"/>
    <property type="match status" value="1"/>
</dbReference>
<keyword evidence="19" id="KW-1185">Reference proteome</keyword>
<evidence type="ECO:0000313" key="19">
    <source>
        <dbReference type="Proteomes" id="UP001566132"/>
    </source>
</evidence>
<evidence type="ECO:0000256" key="6">
    <source>
        <dbReference type="ARBA" id="ARBA00022989"/>
    </source>
</evidence>
<dbReference type="InterPro" id="IPR028082">
    <property type="entry name" value="Peripla_BP_I"/>
</dbReference>
<comment type="caution">
    <text evidence="18">The sequence shown here is derived from an EMBL/GenBank/DDBJ whole genome shotgun (WGS) entry which is preliminary data.</text>
</comment>
<dbReference type="PANTHER" id="PTHR24060">
    <property type="entry name" value="METABOTROPIC GLUTAMATE RECEPTOR"/>
    <property type="match status" value="1"/>
</dbReference>
<feature type="region of interest" description="Disordered" evidence="14">
    <location>
        <begin position="860"/>
        <end position="908"/>
    </location>
</feature>
<dbReference type="InterPro" id="IPR017979">
    <property type="entry name" value="GPCR_3_CS"/>
</dbReference>
<dbReference type="Pfam" id="PF01094">
    <property type="entry name" value="ANF_receptor"/>
    <property type="match status" value="1"/>
</dbReference>
<evidence type="ECO:0000256" key="15">
    <source>
        <dbReference type="SAM" id="Phobius"/>
    </source>
</evidence>
<evidence type="ECO:0000256" key="1">
    <source>
        <dbReference type="ARBA" id="ARBA00004651"/>
    </source>
</evidence>
<gene>
    <name evidence="18" type="ORF">ABEB36_011350</name>
</gene>
<dbReference type="FunFam" id="2.10.50.30:FF:000001">
    <property type="entry name" value="metabotropic glutamate receptor 1"/>
    <property type="match status" value="1"/>
</dbReference>
<dbReference type="PROSITE" id="PS50259">
    <property type="entry name" value="G_PROTEIN_RECEP_F3_4"/>
    <property type="match status" value="1"/>
</dbReference>
<evidence type="ECO:0000259" key="17">
    <source>
        <dbReference type="PROSITE" id="PS50259"/>
    </source>
</evidence>
<feature type="compositionally biased region" description="Polar residues" evidence="14">
    <location>
        <begin position="883"/>
        <end position="896"/>
    </location>
</feature>
<evidence type="ECO:0000256" key="16">
    <source>
        <dbReference type="SAM" id="SignalP"/>
    </source>
</evidence>
<proteinExistence type="inferred from homology"/>